<gene>
    <name evidence="2" type="ORF">ESA94_20480</name>
</gene>
<dbReference type="OrthoDB" id="1072575at2"/>
<accession>A0A4Q1CDA9</accession>
<protein>
    <submittedName>
        <fullName evidence="2">Uncharacterized protein</fullName>
    </submittedName>
</protein>
<keyword evidence="3" id="KW-1185">Reference proteome</keyword>
<feature type="transmembrane region" description="Helical" evidence="1">
    <location>
        <begin position="30"/>
        <end position="49"/>
    </location>
</feature>
<evidence type="ECO:0000313" key="2">
    <source>
        <dbReference type="EMBL" id="RXK57578.1"/>
    </source>
</evidence>
<evidence type="ECO:0000256" key="1">
    <source>
        <dbReference type="SAM" id="Phobius"/>
    </source>
</evidence>
<keyword evidence="1" id="KW-1133">Transmembrane helix</keyword>
<reference evidence="2 3" key="1">
    <citation type="submission" date="2019-01" db="EMBL/GenBank/DDBJ databases">
        <title>Lacibacter sp. strain TTM-7.</title>
        <authorList>
            <person name="Chen W.-M."/>
        </authorList>
    </citation>
    <scope>NUCLEOTIDE SEQUENCE [LARGE SCALE GENOMIC DNA]</scope>
    <source>
        <strain evidence="2 3">TTM-7</strain>
    </source>
</reference>
<organism evidence="2 3">
    <name type="scientific">Lacibacter luteus</name>
    <dbReference type="NCBI Taxonomy" id="2508719"/>
    <lineage>
        <taxon>Bacteria</taxon>
        <taxon>Pseudomonadati</taxon>
        <taxon>Bacteroidota</taxon>
        <taxon>Chitinophagia</taxon>
        <taxon>Chitinophagales</taxon>
        <taxon>Chitinophagaceae</taxon>
        <taxon>Lacibacter</taxon>
    </lineage>
</organism>
<dbReference type="RefSeq" id="WP_129132830.1">
    <property type="nucleotide sequence ID" value="NZ_SDHW01000009.1"/>
</dbReference>
<keyword evidence="1" id="KW-0472">Membrane</keyword>
<keyword evidence="1" id="KW-0812">Transmembrane</keyword>
<sequence length="163" mass="19463">MAYYQAYNVDFKKLGLQTMYEHWRKAKHNGWIKAVLQPLVTLYSLFVIYRNTQRYKLQITPQVCFLEKALNDKYDVELRRIYIDEPPEKQAIPLYRKTEAKKQVLYRKSEATELVLYRKNETSVFSVDFLIVIPVSIAIDMPELRAYVDSYKLVTKTYTVQFI</sequence>
<dbReference type="EMBL" id="SDHW01000009">
    <property type="protein sequence ID" value="RXK57578.1"/>
    <property type="molecule type" value="Genomic_DNA"/>
</dbReference>
<dbReference type="AlphaFoldDB" id="A0A4Q1CDA9"/>
<dbReference type="Proteomes" id="UP000290204">
    <property type="component" value="Unassembled WGS sequence"/>
</dbReference>
<proteinExistence type="predicted"/>
<comment type="caution">
    <text evidence="2">The sequence shown here is derived from an EMBL/GenBank/DDBJ whole genome shotgun (WGS) entry which is preliminary data.</text>
</comment>
<name>A0A4Q1CDA9_9BACT</name>
<evidence type="ECO:0000313" key="3">
    <source>
        <dbReference type="Proteomes" id="UP000290204"/>
    </source>
</evidence>